<accession>A0ABU7LKV0</accession>
<evidence type="ECO:0008006" key="4">
    <source>
        <dbReference type="Google" id="ProtNLM"/>
    </source>
</evidence>
<evidence type="ECO:0000313" key="3">
    <source>
        <dbReference type="Proteomes" id="UP001336020"/>
    </source>
</evidence>
<dbReference type="Proteomes" id="UP001336020">
    <property type="component" value="Unassembled WGS sequence"/>
</dbReference>
<organism evidence="2 3">
    <name type="scientific">Rhodococcus artemisiae</name>
    <dbReference type="NCBI Taxonomy" id="714159"/>
    <lineage>
        <taxon>Bacteria</taxon>
        <taxon>Bacillati</taxon>
        <taxon>Actinomycetota</taxon>
        <taxon>Actinomycetes</taxon>
        <taxon>Mycobacteriales</taxon>
        <taxon>Nocardiaceae</taxon>
        <taxon>Rhodococcus</taxon>
    </lineage>
</organism>
<reference evidence="2 3" key="1">
    <citation type="submission" date="2023-07" db="EMBL/GenBank/DDBJ databases">
        <authorList>
            <person name="Girao M."/>
            <person name="Carvalho M.F."/>
        </authorList>
    </citation>
    <scope>NUCLEOTIDE SEQUENCE [LARGE SCALE GENOMIC DNA]</scope>
    <source>
        <strain evidence="2 3">YIM65754</strain>
    </source>
</reference>
<dbReference type="RefSeq" id="WP_330136703.1">
    <property type="nucleotide sequence ID" value="NZ_JAUTXY010000019.1"/>
</dbReference>
<comment type="caution">
    <text evidence="2">The sequence shown here is derived from an EMBL/GenBank/DDBJ whole genome shotgun (WGS) entry which is preliminary data.</text>
</comment>
<evidence type="ECO:0000256" key="1">
    <source>
        <dbReference type="SAM" id="MobiDB-lite"/>
    </source>
</evidence>
<dbReference type="EMBL" id="JAUTXY010000019">
    <property type="protein sequence ID" value="MEE2061542.1"/>
    <property type="molecule type" value="Genomic_DNA"/>
</dbReference>
<evidence type="ECO:0000313" key="2">
    <source>
        <dbReference type="EMBL" id="MEE2061542.1"/>
    </source>
</evidence>
<sequence length="94" mass="10172">MLDDEERGYRAGRRAGARFARNPQREPQDPKIPSAVADSQVYLRYWREGWVEGMTDPNGTGVLKNPWPRTGTPGAGASRGGSSPTGDTVLGGEQ</sequence>
<feature type="region of interest" description="Disordered" evidence="1">
    <location>
        <begin position="56"/>
        <end position="94"/>
    </location>
</feature>
<name>A0ABU7LKV0_9NOCA</name>
<proteinExistence type="predicted"/>
<gene>
    <name evidence="2" type="ORF">Q7514_28875</name>
</gene>
<feature type="region of interest" description="Disordered" evidence="1">
    <location>
        <begin position="1"/>
        <end position="35"/>
    </location>
</feature>
<keyword evidence="3" id="KW-1185">Reference proteome</keyword>
<protein>
    <recommendedName>
        <fullName evidence="4">Ribosome modulation factor</fullName>
    </recommendedName>
</protein>